<dbReference type="InterPro" id="IPR036097">
    <property type="entry name" value="HisK_dim/P_sf"/>
</dbReference>
<evidence type="ECO:0000256" key="5">
    <source>
        <dbReference type="ARBA" id="ARBA00022777"/>
    </source>
</evidence>
<reference evidence="10" key="1">
    <citation type="journal article" date="2015" name="PeerJ">
        <title>First genomic representation of candidate bacterial phylum KSB3 points to enhanced environmental sensing as a trigger of wastewater bulking.</title>
        <authorList>
            <person name="Sekiguchi Y."/>
            <person name="Ohashi A."/>
            <person name="Parks D.H."/>
            <person name="Yamauchi T."/>
            <person name="Tyson G.W."/>
            <person name="Hugenholtz P."/>
        </authorList>
    </citation>
    <scope>NUCLEOTIDE SEQUENCE [LARGE SCALE GENOMIC DNA]</scope>
</reference>
<dbReference type="Gene3D" id="1.10.287.130">
    <property type="match status" value="1"/>
</dbReference>
<dbReference type="Gene3D" id="3.40.50.2300">
    <property type="match status" value="1"/>
</dbReference>
<dbReference type="FunFam" id="3.30.565.10:FF:000010">
    <property type="entry name" value="Sensor histidine kinase RcsC"/>
    <property type="match status" value="1"/>
</dbReference>
<evidence type="ECO:0000259" key="9">
    <source>
        <dbReference type="PROSITE" id="PS50110"/>
    </source>
</evidence>
<evidence type="ECO:0000256" key="3">
    <source>
        <dbReference type="ARBA" id="ARBA00022553"/>
    </source>
</evidence>
<dbReference type="eggNOG" id="COG0784">
    <property type="taxonomic scope" value="Bacteria"/>
</dbReference>
<evidence type="ECO:0000256" key="1">
    <source>
        <dbReference type="ARBA" id="ARBA00000085"/>
    </source>
</evidence>
<dbReference type="Pfam" id="PF00512">
    <property type="entry name" value="HisKA"/>
    <property type="match status" value="1"/>
</dbReference>
<keyword evidence="3 6" id="KW-0597">Phosphoprotein</keyword>
<dbReference type="HOGENOM" id="CLU_000445_114_72_0"/>
<sequence>MNRINDEQSLLTYAPEPDVSSSTSSFPPWKLMIVDDEPDVHAITRSVLEDFRFENRGFSFVDAYSAAEAIRLVQEHQDTAIMLLDVVMENEHAGLDVVRYIREELQNRFLRIILRTGQPGQAPEHEIITQYDINDYKLKSMLTVQSLDTSMISALRSYRDLCLIDQQRQALEQALEEAKIAQKARFQFLANMGHELRTPLHGIISLAEILLRTPITGQQHDYLQRIKHAGWSLTDVLNNILELSEIVEGRLILKESPFSLHTIITEVMKTLKIQAQWKQIGLTYQIAENVPDMVIGDMQRLKQVLMNLLINALKYTLEGQIHLNISCGETQSHNLLFTIHDTGIGIAKDKHQQIFEPFELGEDALTKRFAGAGLGLTISKEIIDKMQGRIWLESEPNQGSTFYFSIVLKPV</sequence>
<feature type="domain" description="Histidine kinase" evidence="8">
    <location>
        <begin position="191"/>
        <end position="410"/>
    </location>
</feature>
<dbReference type="InterPro" id="IPR005467">
    <property type="entry name" value="His_kinase_dom"/>
</dbReference>
<dbReference type="STRING" id="1499967.U27_01860"/>
<evidence type="ECO:0000256" key="7">
    <source>
        <dbReference type="SAM" id="MobiDB-lite"/>
    </source>
</evidence>
<dbReference type="InterPro" id="IPR003594">
    <property type="entry name" value="HATPase_dom"/>
</dbReference>
<dbReference type="InterPro" id="IPR011006">
    <property type="entry name" value="CheY-like_superfamily"/>
</dbReference>
<dbReference type="Pfam" id="PF00072">
    <property type="entry name" value="Response_reg"/>
    <property type="match status" value="1"/>
</dbReference>
<accession>A0A0S6W5Y1</accession>
<dbReference type="SMART" id="SM00388">
    <property type="entry name" value="HisKA"/>
    <property type="match status" value="1"/>
</dbReference>
<feature type="modified residue" description="4-aspartylphosphate" evidence="6">
    <location>
        <position position="85"/>
    </location>
</feature>
<dbReference type="InterPro" id="IPR001789">
    <property type="entry name" value="Sig_transdc_resp-reg_receiver"/>
</dbReference>
<dbReference type="eggNOG" id="COG2205">
    <property type="taxonomic scope" value="Bacteria"/>
</dbReference>
<feature type="region of interest" description="Disordered" evidence="7">
    <location>
        <begin position="1"/>
        <end position="24"/>
    </location>
</feature>
<dbReference type="CDD" id="cd16922">
    <property type="entry name" value="HATPase_EvgS-ArcB-TorS-like"/>
    <property type="match status" value="1"/>
</dbReference>
<evidence type="ECO:0000313" key="11">
    <source>
        <dbReference type="Proteomes" id="UP000030661"/>
    </source>
</evidence>
<dbReference type="GO" id="GO:0000155">
    <property type="term" value="F:phosphorelay sensor kinase activity"/>
    <property type="evidence" value="ECO:0007669"/>
    <property type="project" value="InterPro"/>
</dbReference>
<protein>
    <recommendedName>
        <fullName evidence="2">histidine kinase</fullName>
        <ecNumber evidence="2">2.7.13.3</ecNumber>
    </recommendedName>
</protein>
<evidence type="ECO:0000259" key="8">
    <source>
        <dbReference type="PROSITE" id="PS50109"/>
    </source>
</evidence>
<dbReference type="Pfam" id="PF02518">
    <property type="entry name" value="HATPase_c"/>
    <property type="match status" value="1"/>
</dbReference>
<dbReference type="EMBL" id="DF820463">
    <property type="protein sequence ID" value="GAK55029.1"/>
    <property type="molecule type" value="Genomic_DNA"/>
</dbReference>
<evidence type="ECO:0000313" key="10">
    <source>
        <dbReference type="EMBL" id="GAK55029.1"/>
    </source>
</evidence>
<proteinExistence type="predicted"/>
<dbReference type="GO" id="GO:0009927">
    <property type="term" value="F:histidine phosphotransfer kinase activity"/>
    <property type="evidence" value="ECO:0007669"/>
    <property type="project" value="TreeGrafter"/>
</dbReference>
<feature type="domain" description="Response regulatory" evidence="9">
    <location>
        <begin position="30"/>
        <end position="154"/>
    </location>
</feature>
<dbReference type="SMART" id="SM00448">
    <property type="entry name" value="REC"/>
    <property type="match status" value="1"/>
</dbReference>
<dbReference type="PROSITE" id="PS50109">
    <property type="entry name" value="HIS_KIN"/>
    <property type="match status" value="1"/>
</dbReference>
<dbReference type="CDD" id="cd00082">
    <property type="entry name" value="HisKA"/>
    <property type="match status" value="1"/>
</dbReference>
<dbReference type="SUPFAM" id="SSF55874">
    <property type="entry name" value="ATPase domain of HSP90 chaperone/DNA topoisomerase II/histidine kinase"/>
    <property type="match status" value="1"/>
</dbReference>
<organism evidence="10">
    <name type="scientific">Vecturithrix granuli</name>
    <dbReference type="NCBI Taxonomy" id="1499967"/>
    <lineage>
        <taxon>Bacteria</taxon>
        <taxon>Candidatus Moduliflexota</taxon>
        <taxon>Candidatus Vecturitrichia</taxon>
        <taxon>Candidatus Vecturitrichales</taxon>
        <taxon>Candidatus Vecturitrichaceae</taxon>
        <taxon>Candidatus Vecturithrix</taxon>
    </lineage>
</organism>
<gene>
    <name evidence="10" type="ORF">U27_01860</name>
</gene>
<dbReference type="SUPFAM" id="SSF47384">
    <property type="entry name" value="Homodimeric domain of signal transducing histidine kinase"/>
    <property type="match status" value="1"/>
</dbReference>
<evidence type="ECO:0000256" key="6">
    <source>
        <dbReference type="PROSITE-ProRule" id="PRU00169"/>
    </source>
</evidence>
<evidence type="ECO:0000256" key="4">
    <source>
        <dbReference type="ARBA" id="ARBA00022679"/>
    </source>
</evidence>
<keyword evidence="11" id="KW-1185">Reference proteome</keyword>
<name>A0A0S6W5Y1_VECG1</name>
<dbReference type="Proteomes" id="UP000030661">
    <property type="component" value="Unassembled WGS sequence"/>
</dbReference>
<dbReference type="PANTHER" id="PTHR43047:SF72">
    <property type="entry name" value="OSMOSENSING HISTIDINE PROTEIN KINASE SLN1"/>
    <property type="match status" value="1"/>
</dbReference>
<dbReference type="PROSITE" id="PS50110">
    <property type="entry name" value="RESPONSE_REGULATORY"/>
    <property type="match status" value="1"/>
</dbReference>
<comment type="catalytic activity">
    <reaction evidence="1">
        <text>ATP + protein L-histidine = ADP + protein N-phospho-L-histidine.</text>
        <dbReference type="EC" id="2.7.13.3"/>
    </reaction>
</comment>
<keyword evidence="5 10" id="KW-0418">Kinase</keyword>
<evidence type="ECO:0000256" key="2">
    <source>
        <dbReference type="ARBA" id="ARBA00012438"/>
    </source>
</evidence>
<dbReference type="EC" id="2.7.13.3" evidence="2"/>
<dbReference type="InterPro" id="IPR003661">
    <property type="entry name" value="HisK_dim/P_dom"/>
</dbReference>
<dbReference type="SUPFAM" id="SSF52172">
    <property type="entry name" value="CheY-like"/>
    <property type="match status" value="1"/>
</dbReference>
<dbReference type="Gene3D" id="3.30.565.10">
    <property type="entry name" value="Histidine kinase-like ATPase, C-terminal domain"/>
    <property type="match status" value="1"/>
</dbReference>
<dbReference type="AlphaFoldDB" id="A0A0S6W5Y1"/>
<dbReference type="InterPro" id="IPR004358">
    <property type="entry name" value="Sig_transdc_His_kin-like_C"/>
</dbReference>
<dbReference type="InterPro" id="IPR036890">
    <property type="entry name" value="HATPase_C_sf"/>
</dbReference>
<dbReference type="GO" id="GO:0005886">
    <property type="term" value="C:plasma membrane"/>
    <property type="evidence" value="ECO:0007669"/>
    <property type="project" value="TreeGrafter"/>
</dbReference>
<dbReference type="PANTHER" id="PTHR43047">
    <property type="entry name" value="TWO-COMPONENT HISTIDINE PROTEIN KINASE"/>
    <property type="match status" value="1"/>
</dbReference>
<keyword evidence="4" id="KW-0808">Transferase</keyword>
<dbReference type="PRINTS" id="PR00344">
    <property type="entry name" value="BCTRLSENSOR"/>
</dbReference>
<dbReference type="SMART" id="SM00387">
    <property type="entry name" value="HATPase_c"/>
    <property type="match status" value="1"/>
</dbReference>